<dbReference type="EMBL" id="JARYGZ010000001">
    <property type="protein sequence ID" value="MDH7639145.1"/>
    <property type="molecule type" value="Genomic_DNA"/>
</dbReference>
<evidence type="ECO:0000256" key="2">
    <source>
        <dbReference type="ARBA" id="ARBA00022448"/>
    </source>
</evidence>
<evidence type="ECO:0000256" key="9">
    <source>
        <dbReference type="RuleBase" id="RU003357"/>
    </source>
</evidence>
<dbReference type="InterPro" id="IPR012910">
    <property type="entry name" value="Plug_dom"/>
</dbReference>
<organism evidence="13 14">
    <name type="scientific">Sphingomonas oryzagri</name>
    <dbReference type="NCBI Taxonomy" id="3042314"/>
    <lineage>
        <taxon>Bacteria</taxon>
        <taxon>Pseudomonadati</taxon>
        <taxon>Pseudomonadota</taxon>
        <taxon>Alphaproteobacteria</taxon>
        <taxon>Sphingomonadales</taxon>
        <taxon>Sphingomonadaceae</taxon>
        <taxon>Sphingomonas</taxon>
    </lineage>
</organism>
<feature type="domain" description="TonB-dependent receptor plug" evidence="12">
    <location>
        <begin position="65"/>
        <end position="179"/>
    </location>
</feature>
<gene>
    <name evidence="13" type="ORF">QGN17_10420</name>
</gene>
<dbReference type="Proteomes" id="UP001160625">
    <property type="component" value="Unassembled WGS sequence"/>
</dbReference>
<accession>A0ABT6N1G8</accession>
<reference evidence="13" key="1">
    <citation type="submission" date="2023-04" db="EMBL/GenBank/DDBJ databases">
        <title>Sphingomonas sp. MAHUQ-71 isolated from rice field.</title>
        <authorList>
            <person name="Huq M.A."/>
        </authorList>
    </citation>
    <scope>NUCLEOTIDE SEQUENCE</scope>
    <source>
        <strain evidence="13">MAHUQ-71</strain>
    </source>
</reference>
<feature type="domain" description="TonB-dependent receptor-like beta-barrel" evidence="11">
    <location>
        <begin position="447"/>
        <end position="946"/>
    </location>
</feature>
<protein>
    <submittedName>
        <fullName evidence="13">TonB-dependent receptor</fullName>
    </submittedName>
</protein>
<evidence type="ECO:0000259" key="12">
    <source>
        <dbReference type="Pfam" id="PF07715"/>
    </source>
</evidence>
<evidence type="ECO:0000256" key="1">
    <source>
        <dbReference type="ARBA" id="ARBA00004571"/>
    </source>
</evidence>
<keyword evidence="6 8" id="KW-0472">Membrane</keyword>
<dbReference type="InterPro" id="IPR037066">
    <property type="entry name" value="Plug_dom_sf"/>
</dbReference>
<dbReference type="PROSITE" id="PS52016">
    <property type="entry name" value="TONB_DEPENDENT_REC_3"/>
    <property type="match status" value="1"/>
</dbReference>
<feature type="chain" id="PRO_5046705020" evidence="10">
    <location>
        <begin position="32"/>
        <end position="983"/>
    </location>
</feature>
<keyword evidence="14" id="KW-1185">Reference proteome</keyword>
<comment type="subcellular location">
    <subcellularLocation>
        <location evidence="1 8">Cell outer membrane</location>
        <topology evidence="1 8">Multi-pass membrane protein</topology>
    </subcellularLocation>
</comment>
<sequence length="983" mass="105147">MTRFHYASRLGTWLAGSTALATLALAMPAMAQDAPPAAPATAAPAQPAAGEIVVTGSRIVSSGFSAPTPTQVLSAAAIAKNAQPNIFTTIAQLPSLQGSTGATTGTNSTSSGTQGLSSFSLRGLGTIRTLTLLDGQRVVGANVTGVPDISQFPQLLIQRVDVVTGGASASYGSDAVGGVVNFVTDKHFEGFKANAQSGVTTYGDDGQYLFQAAAGKSFMDGRLHVEVSGEYDHENGVPAGGFGEEAPGGRDWYNTATLLNHGVTSDGSPQYTYAEHAQAYQYTKYGLITAGPLQGIAFDKNGNPFNFVYGSNGTPAKNAAGTVTGCANFCTGGDLSGNVGIGTSLQSRLQRIDGYGRIGFDLDPDNEIYTTVNVARVRTSNQPNPGMARSGITLQCDNPFVPDVIQQDCAAAGITQFQYGVSNAILPNIRVSPTRTQYRFVGGADGRFNVLGSDWHYDAYYEFGENITDIKVSNMTLVSRYNAAIQAIDLDGQTVCANAVARANGCVPINIIGGAPLTAAQLAYIQPKNGPFQHTRQTQNAASLSFSGEPLKLPAGPLSVAFGGEYRREFYHVTADPYGNGVSDESPYDDAYPADPVLSTAGANWYAGNYHNGRGVYNVKEAFIELNAPLFDSRAIGKANLNVAGRWTDYSTSGTVYTWKIGGTWDTPISGLRLRAVTSRDVRAPNLSELFAAPVSVNVPNIFDPFNGKTVNVSQNTVGNPNLKPEIARNTEAGFTLSRPSWLPGFSFSFDYYRIKIKGAISSLSAQDQINYCNAGVTQLCGSFFLDSPDNTGNYVNIQPFNLASIFTDGFDIEASYQWAQPLGLPGRFSIRALATNVRNYITNTGLPGAIPIQQAGVNTGATPKWKLLGTESYDTDTFSVTFTQRWFSDGTFGNQYIVCQTDCPVSTNNNPTINYNKMKGAFYFDLGASYNVTKMWQFYMKVDNLFNRSPTASPQTNTGVDINPQLYDVLGRMYRVGIRYNF</sequence>
<evidence type="ECO:0000256" key="4">
    <source>
        <dbReference type="ARBA" id="ARBA00022692"/>
    </source>
</evidence>
<dbReference type="InterPro" id="IPR000531">
    <property type="entry name" value="Beta-barrel_TonB"/>
</dbReference>
<evidence type="ECO:0000256" key="6">
    <source>
        <dbReference type="ARBA" id="ARBA00023136"/>
    </source>
</evidence>
<evidence type="ECO:0000313" key="14">
    <source>
        <dbReference type="Proteomes" id="UP001160625"/>
    </source>
</evidence>
<evidence type="ECO:0000256" key="8">
    <source>
        <dbReference type="PROSITE-ProRule" id="PRU01360"/>
    </source>
</evidence>
<keyword evidence="13" id="KW-0675">Receptor</keyword>
<keyword evidence="5 9" id="KW-0798">TonB box</keyword>
<dbReference type="SUPFAM" id="SSF56935">
    <property type="entry name" value="Porins"/>
    <property type="match status" value="1"/>
</dbReference>
<comment type="caution">
    <text evidence="13">The sequence shown here is derived from an EMBL/GenBank/DDBJ whole genome shotgun (WGS) entry which is preliminary data.</text>
</comment>
<dbReference type="InterPro" id="IPR036942">
    <property type="entry name" value="Beta-barrel_TonB_sf"/>
</dbReference>
<keyword evidence="7 8" id="KW-0998">Cell outer membrane</keyword>
<keyword evidence="3 8" id="KW-1134">Transmembrane beta strand</keyword>
<dbReference type="Pfam" id="PF07715">
    <property type="entry name" value="Plug"/>
    <property type="match status" value="1"/>
</dbReference>
<evidence type="ECO:0000256" key="7">
    <source>
        <dbReference type="ARBA" id="ARBA00023237"/>
    </source>
</evidence>
<evidence type="ECO:0000256" key="5">
    <source>
        <dbReference type="ARBA" id="ARBA00023077"/>
    </source>
</evidence>
<feature type="signal peptide" evidence="10">
    <location>
        <begin position="1"/>
        <end position="31"/>
    </location>
</feature>
<comment type="similarity">
    <text evidence="8 9">Belongs to the TonB-dependent receptor family.</text>
</comment>
<dbReference type="InterPro" id="IPR039426">
    <property type="entry name" value="TonB-dep_rcpt-like"/>
</dbReference>
<name>A0ABT6N1G8_9SPHN</name>
<dbReference type="Gene3D" id="2.40.170.20">
    <property type="entry name" value="TonB-dependent receptor, beta-barrel domain"/>
    <property type="match status" value="1"/>
</dbReference>
<evidence type="ECO:0000313" key="13">
    <source>
        <dbReference type="EMBL" id="MDH7639145.1"/>
    </source>
</evidence>
<evidence type="ECO:0000256" key="3">
    <source>
        <dbReference type="ARBA" id="ARBA00022452"/>
    </source>
</evidence>
<keyword evidence="4 8" id="KW-0812">Transmembrane</keyword>
<dbReference type="PANTHER" id="PTHR47234">
    <property type="match status" value="1"/>
</dbReference>
<dbReference type="PANTHER" id="PTHR47234:SF3">
    <property type="entry name" value="SECRETIN_TONB SHORT N-TERMINAL DOMAIN-CONTAINING PROTEIN"/>
    <property type="match status" value="1"/>
</dbReference>
<dbReference type="Pfam" id="PF00593">
    <property type="entry name" value="TonB_dep_Rec_b-barrel"/>
    <property type="match status" value="1"/>
</dbReference>
<dbReference type="RefSeq" id="WP_281044409.1">
    <property type="nucleotide sequence ID" value="NZ_JARYGZ010000001.1"/>
</dbReference>
<dbReference type="Gene3D" id="2.170.130.10">
    <property type="entry name" value="TonB-dependent receptor, plug domain"/>
    <property type="match status" value="1"/>
</dbReference>
<proteinExistence type="inferred from homology"/>
<evidence type="ECO:0000256" key="10">
    <source>
        <dbReference type="SAM" id="SignalP"/>
    </source>
</evidence>
<keyword evidence="10" id="KW-0732">Signal</keyword>
<keyword evidence="2 8" id="KW-0813">Transport</keyword>
<evidence type="ECO:0000259" key="11">
    <source>
        <dbReference type="Pfam" id="PF00593"/>
    </source>
</evidence>